<dbReference type="CDD" id="cd00067">
    <property type="entry name" value="GAL4"/>
    <property type="match status" value="1"/>
</dbReference>
<dbReference type="AlphaFoldDB" id="A0A9P8UJF5"/>
<organism evidence="5 6">
    <name type="scientific">Truncatella angustata</name>
    <dbReference type="NCBI Taxonomy" id="152316"/>
    <lineage>
        <taxon>Eukaryota</taxon>
        <taxon>Fungi</taxon>
        <taxon>Dikarya</taxon>
        <taxon>Ascomycota</taxon>
        <taxon>Pezizomycotina</taxon>
        <taxon>Sordariomycetes</taxon>
        <taxon>Xylariomycetidae</taxon>
        <taxon>Amphisphaeriales</taxon>
        <taxon>Sporocadaceae</taxon>
        <taxon>Truncatella</taxon>
    </lineage>
</organism>
<keyword evidence="1" id="KW-0479">Metal-binding</keyword>
<dbReference type="PANTHER" id="PTHR47431">
    <property type="entry name" value="ZN(II)2CYS6 TRANSCRIPTION FACTOR (EUROFUNG)-RELATED"/>
    <property type="match status" value="1"/>
</dbReference>
<evidence type="ECO:0000259" key="4">
    <source>
        <dbReference type="PROSITE" id="PS50048"/>
    </source>
</evidence>
<dbReference type="GO" id="GO:0003677">
    <property type="term" value="F:DNA binding"/>
    <property type="evidence" value="ECO:0007669"/>
    <property type="project" value="InterPro"/>
</dbReference>
<protein>
    <recommendedName>
        <fullName evidence="4">Zn(2)-C6 fungal-type domain-containing protein</fullName>
    </recommendedName>
</protein>
<reference evidence="5" key="1">
    <citation type="journal article" date="2021" name="Nat. Commun.">
        <title>Genetic determinants of endophytism in the Arabidopsis root mycobiome.</title>
        <authorList>
            <person name="Mesny F."/>
            <person name="Miyauchi S."/>
            <person name="Thiergart T."/>
            <person name="Pickel B."/>
            <person name="Atanasova L."/>
            <person name="Karlsson M."/>
            <person name="Huettel B."/>
            <person name="Barry K.W."/>
            <person name="Haridas S."/>
            <person name="Chen C."/>
            <person name="Bauer D."/>
            <person name="Andreopoulos W."/>
            <person name="Pangilinan J."/>
            <person name="LaButti K."/>
            <person name="Riley R."/>
            <person name="Lipzen A."/>
            <person name="Clum A."/>
            <person name="Drula E."/>
            <person name="Henrissat B."/>
            <person name="Kohler A."/>
            <person name="Grigoriev I.V."/>
            <person name="Martin F.M."/>
            <person name="Hacquard S."/>
        </authorList>
    </citation>
    <scope>NUCLEOTIDE SEQUENCE</scope>
    <source>
        <strain evidence="5">MPI-SDFR-AT-0073</strain>
    </source>
</reference>
<dbReference type="InterPro" id="IPR001138">
    <property type="entry name" value="Zn2Cys6_DnaBD"/>
</dbReference>
<dbReference type="InterPro" id="IPR007219">
    <property type="entry name" value="XnlR_reg_dom"/>
</dbReference>
<dbReference type="GO" id="GO:0000981">
    <property type="term" value="F:DNA-binding transcription factor activity, RNA polymerase II-specific"/>
    <property type="evidence" value="ECO:0007669"/>
    <property type="project" value="InterPro"/>
</dbReference>
<dbReference type="InterPro" id="IPR036864">
    <property type="entry name" value="Zn2-C6_fun-type_DNA-bd_sf"/>
</dbReference>
<feature type="domain" description="Zn(2)-C6 fungal-type" evidence="4">
    <location>
        <begin position="32"/>
        <end position="62"/>
    </location>
</feature>
<feature type="region of interest" description="Disordered" evidence="3">
    <location>
        <begin position="540"/>
        <end position="567"/>
    </location>
</feature>
<keyword evidence="6" id="KW-1185">Reference proteome</keyword>
<dbReference type="Gene3D" id="4.10.240.10">
    <property type="entry name" value="Zn(2)-C6 fungal-type DNA-binding domain"/>
    <property type="match status" value="1"/>
</dbReference>
<dbReference type="Pfam" id="PF00172">
    <property type="entry name" value="Zn_clus"/>
    <property type="match status" value="1"/>
</dbReference>
<dbReference type="SUPFAM" id="SSF57701">
    <property type="entry name" value="Zn2/Cys6 DNA-binding domain"/>
    <property type="match status" value="1"/>
</dbReference>
<dbReference type="CDD" id="cd12148">
    <property type="entry name" value="fungal_TF_MHR"/>
    <property type="match status" value="1"/>
</dbReference>
<evidence type="ECO:0000256" key="3">
    <source>
        <dbReference type="SAM" id="MobiDB-lite"/>
    </source>
</evidence>
<dbReference type="GO" id="GO:0006351">
    <property type="term" value="P:DNA-templated transcription"/>
    <property type="evidence" value="ECO:0007669"/>
    <property type="project" value="InterPro"/>
</dbReference>
<gene>
    <name evidence="5" type="ORF">BKA67DRAFT_593165</name>
</gene>
<accession>A0A9P8UJF5</accession>
<keyword evidence="2" id="KW-0539">Nucleus</keyword>
<name>A0A9P8UJF5_9PEZI</name>
<dbReference type="GO" id="GO:0008270">
    <property type="term" value="F:zinc ion binding"/>
    <property type="evidence" value="ECO:0007669"/>
    <property type="project" value="InterPro"/>
</dbReference>
<evidence type="ECO:0000256" key="2">
    <source>
        <dbReference type="ARBA" id="ARBA00023242"/>
    </source>
</evidence>
<feature type="compositionally biased region" description="Polar residues" evidence="3">
    <location>
        <begin position="78"/>
        <end position="92"/>
    </location>
</feature>
<evidence type="ECO:0000313" key="6">
    <source>
        <dbReference type="Proteomes" id="UP000758603"/>
    </source>
</evidence>
<feature type="region of interest" description="Disordered" evidence="3">
    <location>
        <begin position="66"/>
        <end position="106"/>
    </location>
</feature>
<sequence length="608" mass="68118">MDINNSVTVPRSEVSFLEDTRLARTRAPASLACTECRRQHVKCDGGLPSCLRCSQNALTCQFLPSRRGGRRKRDRESQCSTQQDSTASSAHSQDNHESGVLSDVPRASTMEILASAPLLDSSVLSPYHDGDPGRGHQDDRLVRLFYENFHVAHPILVPAAMYQARNYPHFLQTVVKLIGSHYSPSGPSRILKESVDSALTVSGDRTPSMVQARLLYAISLYANEDRPKALETYSKSVDIATEIGMHKGDFASSLNLEQPIEAESLRRTWWELYLVDIFMNISAVPVSFRYNVSAPEVALPCEESVYAKSLEIPEPARFLTFKGRIFADEETIFSSFSYRVEAIMILCRALLLNQIRDPHRDHLQAVENALVSWVNLLPTKKLDIIDSYGNVDEMMFQAHVIIAYAAMLIHLPRSDLRRLLVPQDVGCWPCTLETLPPTFSRVIHSIKSTEASRRVSDFISICPNIQKHSPLIIPALGLCGMIQLATSASHNEDCLDHHYNRVTLVLGCLRVMRRTWVSADMAYNRVRTCAANMLTKSSTKWTAKPSEKRAGPLQPPDNPDDVNHNSGTFRLAPDNQPQLLADFAQEFIDPTCYDASIFNPFGDFDMHI</sequence>
<evidence type="ECO:0000313" key="5">
    <source>
        <dbReference type="EMBL" id="KAH6653143.1"/>
    </source>
</evidence>
<comment type="caution">
    <text evidence="5">The sequence shown here is derived from an EMBL/GenBank/DDBJ whole genome shotgun (WGS) entry which is preliminary data.</text>
</comment>
<dbReference type="Pfam" id="PF04082">
    <property type="entry name" value="Fungal_trans"/>
    <property type="match status" value="1"/>
</dbReference>
<dbReference type="Proteomes" id="UP000758603">
    <property type="component" value="Unassembled WGS sequence"/>
</dbReference>
<evidence type="ECO:0000256" key="1">
    <source>
        <dbReference type="ARBA" id="ARBA00022723"/>
    </source>
</evidence>
<proteinExistence type="predicted"/>
<dbReference type="PANTHER" id="PTHR47431:SF2">
    <property type="entry name" value="ZN(II)2CYS6 TRANSCRIPTION FACTOR (EUROFUNG)"/>
    <property type="match status" value="1"/>
</dbReference>
<dbReference type="PROSITE" id="PS00463">
    <property type="entry name" value="ZN2_CY6_FUNGAL_1"/>
    <property type="match status" value="1"/>
</dbReference>
<dbReference type="EMBL" id="JAGPXC010000005">
    <property type="protein sequence ID" value="KAH6653143.1"/>
    <property type="molecule type" value="Genomic_DNA"/>
</dbReference>
<dbReference type="SMART" id="SM00066">
    <property type="entry name" value="GAL4"/>
    <property type="match status" value="1"/>
</dbReference>
<dbReference type="OrthoDB" id="2399539at2759"/>
<dbReference type="GeneID" id="70133806"/>
<dbReference type="RefSeq" id="XP_045957420.1">
    <property type="nucleotide sequence ID" value="XM_046104915.1"/>
</dbReference>
<dbReference type="PROSITE" id="PS50048">
    <property type="entry name" value="ZN2_CY6_FUNGAL_2"/>
    <property type="match status" value="1"/>
</dbReference>